<dbReference type="EMBL" id="LPUR01000011">
    <property type="protein sequence ID" value="KXH82824.1"/>
    <property type="molecule type" value="Genomic_DNA"/>
</dbReference>
<dbReference type="Proteomes" id="UP000070513">
    <property type="component" value="Unassembled WGS sequence"/>
</dbReference>
<reference evidence="2 4" key="3">
    <citation type="journal article" date="2016" name="Genome Announc.">
        <title>Draft Genome Sequence of a Biocontrol Rhizobacterium, Chryseobacterium kwangjuense Strain KJ1R5, Isolated from Pepper (Capsicum annuum).</title>
        <authorList>
            <person name="Jeong J.J."/>
            <person name="Park H."/>
            <person name="Park B.H."/>
            <person name="Mannaa M."/>
            <person name="Sang M.K."/>
            <person name="Choi I.G."/>
            <person name="Kim K.D."/>
        </authorList>
    </citation>
    <scope>NUCLEOTIDE SEQUENCE [LARGE SCALE GENOMIC DNA]</scope>
    <source>
        <strain evidence="2 4">KJ1R5</strain>
    </source>
</reference>
<reference evidence="2" key="2">
    <citation type="submission" date="2015-12" db="EMBL/GenBank/DDBJ databases">
        <authorList>
            <person name="Shamseldin A."/>
            <person name="Moawad H."/>
            <person name="Abd El-Rahim W.M."/>
            <person name="Sadowsky M.J."/>
        </authorList>
    </citation>
    <scope>NUCLEOTIDE SEQUENCE</scope>
    <source>
        <strain evidence="2">KJ1R5</strain>
    </source>
</reference>
<evidence type="ECO:0000313" key="2">
    <source>
        <dbReference type="EMBL" id="KXH82824.1"/>
    </source>
</evidence>
<reference evidence="3 5" key="4">
    <citation type="submission" date="2024-12" db="EMBL/GenBank/DDBJ databases">
        <title>Draft genome sequence of Chryseobacterium kwangjuense AG447.</title>
        <authorList>
            <person name="Cheptsov V.S."/>
            <person name="Belov A."/>
            <person name="Zavarzina A.G."/>
        </authorList>
    </citation>
    <scope>NUCLEOTIDE SEQUENCE [LARGE SCALE GENOMIC DNA]</scope>
    <source>
        <strain evidence="3 5">AG447</strain>
    </source>
</reference>
<protein>
    <submittedName>
        <fullName evidence="3">DUF4350 domain-containing protein</fullName>
    </submittedName>
</protein>
<organism evidence="2 4">
    <name type="scientific">Chryseobacterium kwangjuense</name>
    <dbReference type="NCBI Taxonomy" id="267125"/>
    <lineage>
        <taxon>Bacteria</taxon>
        <taxon>Pseudomonadati</taxon>
        <taxon>Bacteroidota</taxon>
        <taxon>Flavobacteriia</taxon>
        <taxon>Flavobacteriales</taxon>
        <taxon>Weeksellaceae</taxon>
        <taxon>Chryseobacterium group</taxon>
        <taxon>Chryseobacterium</taxon>
    </lineage>
</organism>
<feature type="transmembrane region" description="Helical" evidence="1">
    <location>
        <begin position="255"/>
        <end position="272"/>
    </location>
</feature>
<sequence length="385" mass="45037">MKKTFKIYAVIFIVVMLILALLEVNKKETLNWRKNFDINEKSPFGLFVFNNEAKDLFKNKLKKIEEAPYEYYGQRKKEAHNIVIVQNDLDKESWKKILDQVSNGSDALILSNRVPKDISDSIGYYDSDISFSEENVLKFTDRQYQNDFIKLDKFPSGRGFSYIKPNVEVLGKTVEKNNADQANFIKTSFGKGTIYVHTEPLFLTNYYLLKPGNLKYTQDVFSYLQDRETIWFVKNDTKVSRFFMRFVLANPALKYAWWVFLGGLVLFIFFNAKRKQRIVPVVEPLKNTSVDFVKSIGNLYLQEGDFHDMMAKKAQYFLNKIRMDFLIDTQHMDADFANKLHLKTGKPIEMISEAIALIRKGQDPYANVMKEDLIRMNKLLDEILK</sequence>
<name>A0A135WD23_9FLAO</name>
<comment type="caution">
    <text evidence="2">The sequence shown here is derived from an EMBL/GenBank/DDBJ whole genome shotgun (WGS) entry which is preliminary data.</text>
</comment>
<keyword evidence="1" id="KW-0472">Membrane</keyword>
<dbReference type="Proteomes" id="UP001634154">
    <property type="component" value="Unassembled WGS sequence"/>
</dbReference>
<keyword evidence="1" id="KW-0812">Transmembrane</keyword>
<keyword evidence="5" id="KW-1185">Reference proteome</keyword>
<keyword evidence="1" id="KW-1133">Transmembrane helix</keyword>
<reference evidence="4" key="1">
    <citation type="submission" date="2015-12" db="EMBL/GenBank/DDBJ databases">
        <title>Genome sequence of a biocontrol rhizobacterium Chryseobacterium kwangjuense strain KJ1R5 isolated from pepper (Capsicum annuum L.).</title>
        <authorList>
            <person name="Jeong J.-J."/>
            <person name="Park H."/>
            <person name="Mannaa M."/>
            <person name="Sang M.K."/>
            <person name="Choi I.-G."/>
            <person name="Kim K.D."/>
        </authorList>
    </citation>
    <scope>NUCLEOTIDE SEQUENCE [LARGE SCALE GENOMIC DNA]</scope>
    <source>
        <strain evidence="4">KJ1R5</strain>
    </source>
</reference>
<dbReference type="AlphaFoldDB" id="A0A135WD23"/>
<evidence type="ECO:0000313" key="5">
    <source>
        <dbReference type="Proteomes" id="UP001634154"/>
    </source>
</evidence>
<evidence type="ECO:0000313" key="4">
    <source>
        <dbReference type="Proteomes" id="UP000070513"/>
    </source>
</evidence>
<dbReference type="OrthoDB" id="1111222at2"/>
<evidence type="ECO:0000256" key="1">
    <source>
        <dbReference type="SAM" id="Phobius"/>
    </source>
</evidence>
<dbReference type="EMBL" id="JBJXVJ010000005">
    <property type="protein sequence ID" value="MFN1219417.1"/>
    <property type="molecule type" value="Genomic_DNA"/>
</dbReference>
<feature type="transmembrane region" description="Helical" evidence="1">
    <location>
        <begin position="7"/>
        <end position="24"/>
    </location>
</feature>
<proteinExistence type="predicted"/>
<dbReference type="RefSeq" id="WP_062650820.1">
    <property type="nucleotide sequence ID" value="NZ_JBJXVJ010000005.1"/>
</dbReference>
<gene>
    <name evidence="3" type="ORF">ACKW6Q_20820</name>
    <name evidence="2" type="ORF">AU378_10270</name>
</gene>
<evidence type="ECO:0000313" key="3">
    <source>
        <dbReference type="EMBL" id="MFN1219417.1"/>
    </source>
</evidence>
<accession>A0A135WD23</accession>